<feature type="domain" description="GP-PDE" evidence="1">
    <location>
        <begin position="10"/>
        <end position="248"/>
    </location>
</feature>
<dbReference type="OrthoDB" id="9795622at2"/>
<dbReference type="STRING" id="1123402.SAMN02583745_01025"/>
<organism evidence="2 3">
    <name type="scientific">Thorsellia anophelis DSM 18579</name>
    <dbReference type="NCBI Taxonomy" id="1123402"/>
    <lineage>
        <taxon>Bacteria</taxon>
        <taxon>Pseudomonadati</taxon>
        <taxon>Pseudomonadota</taxon>
        <taxon>Gammaproteobacteria</taxon>
        <taxon>Enterobacterales</taxon>
        <taxon>Thorselliaceae</taxon>
        <taxon>Thorsellia</taxon>
    </lineage>
</organism>
<dbReference type="EMBL" id="FOHV01000006">
    <property type="protein sequence ID" value="SES96759.1"/>
    <property type="molecule type" value="Genomic_DNA"/>
</dbReference>
<reference evidence="3" key="1">
    <citation type="submission" date="2016-10" db="EMBL/GenBank/DDBJ databases">
        <authorList>
            <person name="Varghese N."/>
            <person name="Submissions S."/>
        </authorList>
    </citation>
    <scope>NUCLEOTIDE SEQUENCE [LARGE SCALE GENOMIC DNA]</scope>
    <source>
        <strain evidence="3">DSM 18579</strain>
    </source>
</reference>
<evidence type="ECO:0000259" key="1">
    <source>
        <dbReference type="PROSITE" id="PS51704"/>
    </source>
</evidence>
<dbReference type="Gene3D" id="3.20.20.190">
    <property type="entry name" value="Phosphatidylinositol (PI) phosphodiesterase"/>
    <property type="match status" value="1"/>
</dbReference>
<evidence type="ECO:0000313" key="3">
    <source>
        <dbReference type="Proteomes" id="UP000242642"/>
    </source>
</evidence>
<dbReference type="NCBIfam" id="NF006989">
    <property type="entry name" value="PRK09454.1"/>
    <property type="match status" value="1"/>
</dbReference>
<protein>
    <submittedName>
        <fullName evidence="2">Glycerophosphoryl diester phosphodiesterase</fullName>
    </submittedName>
</protein>
<dbReference type="PANTHER" id="PTHR46211:SF1">
    <property type="entry name" value="GLYCEROPHOSPHODIESTER PHOSPHODIESTERASE, CYTOPLASMIC"/>
    <property type="match status" value="1"/>
</dbReference>
<keyword evidence="3" id="KW-1185">Reference proteome</keyword>
<gene>
    <name evidence="2" type="ORF">SAMN02583745_01025</name>
</gene>
<dbReference type="Proteomes" id="UP000242642">
    <property type="component" value="Unassembled WGS sequence"/>
</dbReference>
<dbReference type="PROSITE" id="PS51704">
    <property type="entry name" value="GP_PDE"/>
    <property type="match status" value="1"/>
</dbReference>
<dbReference type="PANTHER" id="PTHR46211">
    <property type="entry name" value="GLYCEROPHOSPHORYL DIESTER PHOSPHODIESTERASE"/>
    <property type="match status" value="1"/>
</dbReference>
<dbReference type="GO" id="GO:0006629">
    <property type="term" value="P:lipid metabolic process"/>
    <property type="evidence" value="ECO:0007669"/>
    <property type="project" value="InterPro"/>
</dbReference>
<dbReference type="GO" id="GO:0008081">
    <property type="term" value="F:phosphoric diester hydrolase activity"/>
    <property type="evidence" value="ECO:0007669"/>
    <property type="project" value="InterPro"/>
</dbReference>
<proteinExistence type="predicted"/>
<sequence length="248" mass="27868">MRSLSTWPYPNIVAHRGGGNLAPENTLAAIKKGYELGHTMIEFDVTLSKDDIPFLLHDDTLNRTTNSQGTPINFTWHELSKLDAGRWFSSEFNNEPLAQLSEVADLCLSLNIQVNIEIKPPKGLEEKTGRIVARLAETLFKQSKMPPLLSSFSPEALRGAKEVAPSLPRGLLMHRFRSDWSNLVNELECYSIHLNYKLITPKRLALFKAKNLFTLVYTINDITKAKELLAMGVNAICTDCIDIIKPTF</sequence>
<dbReference type="CDD" id="cd08562">
    <property type="entry name" value="GDPD_EcUgpQ_like"/>
    <property type="match status" value="1"/>
</dbReference>
<dbReference type="AlphaFoldDB" id="A0A1I0AR03"/>
<dbReference type="RefSeq" id="WP_093318337.1">
    <property type="nucleotide sequence ID" value="NZ_FOHV01000006.1"/>
</dbReference>
<dbReference type="Pfam" id="PF03009">
    <property type="entry name" value="GDPD"/>
    <property type="match status" value="1"/>
</dbReference>
<dbReference type="InterPro" id="IPR030395">
    <property type="entry name" value="GP_PDE_dom"/>
</dbReference>
<accession>A0A1I0AR03</accession>
<name>A0A1I0AR03_9GAMM</name>
<evidence type="ECO:0000313" key="2">
    <source>
        <dbReference type="EMBL" id="SES96759.1"/>
    </source>
</evidence>
<dbReference type="InterPro" id="IPR017946">
    <property type="entry name" value="PLC-like_Pdiesterase_TIM-brl"/>
</dbReference>
<dbReference type="SUPFAM" id="SSF51695">
    <property type="entry name" value="PLC-like phosphodiesterases"/>
    <property type="match status" value="1"/>
</dbReference>